<proteinExistence type="predicted"/>
<reference evidence="3" key="1">
    <citation type="journal article" date="2017" name="Genome Biol.">
        <title>Comparative genomics reveals high biological diversity and specific adaptations in the industrially and medically important fungal genus Aspergillus.</title>
        <authorList>
            <person name="de Vries R.P."/>
            <person name="Riley R."/>
            <person name="Wiebenga A."/>
            <person name="Aguilar-Osorio G."/>
            <person name="Amillis S."/>
            <person name="Uchima C.A."/>
            <person name="Anderluh G."/>
            <person name="Asadollahi M."/>
            <person name="Askin M."/>
            <person name="Barry K."/>
            <person name="Battaglia E."/>
            <person name="Bayram O."/>
            <person name="Benocci T."/>
            <person name="Braus-Stromeyer S.A."/>
            <person name="Caldana C."/>
            <person name="Canovas D."/>
            <person name="Cerqueira G.C."/>
            <person name="Chen F."/>
            <person name="Chen W."/>
            <person name="Choi C."/>
            <person name="Clum A."/>
            <person name="Dos Santos R.A."/>
            <person name="Damasio A.R."/>
            <person name="Diallinas G."/>
            <person name="Emri T."/>
            <person name="Fekete E."/>
            <person name="Flipphi M."/>
            <person name="Freyberg S."/>
            <person name="Gallo A."/>
            <person name="Gournas C."/>
            <person name="Habgood R."/>
            <person name="Hainaut M."/>
            <person name="Harispe M.L."/>
            <person name="Henrissat B."/>
            <person name="Hilden K.S."/>
            <person name="Hope R."/>
            <person name="Hossain A."/>
            <person name="Karabika E."/>
            <person name="Karaffa L."/>
            <person name="Karanyi Z."/>
            <person name="Krasevec N."/>
            <person name="Kuo A."/>
            <person name="Kusch H."/>
            <person name="LaButti K."/>
            <person name="Lagendijk E.L."/>
            <person name="Lapidus A."/>
            <person name="Levasseur A."/>
            <person name="Lindquist E."/>
            <person name="Lipzen A."/>
            <person name="Logrieco A.F."/>
            <person name="MacCabe A."/>
            <person name="Maekelae M.R."/>
            <person name="Malavazi I."/>
            <person name="Melin P."/>
            <person name="Meyer V."/>
            <person name="Mielnichuk N."/>
            <person name="Miskei M."/>
            <person name="Molnar A.P."/>
            <person name="Mule G."/>
            <person name="Ngan C.Y."/>
            <person name="Orejas M."/>
            <person name="Orosz E."/>
            <person name="Ouedraogo J.P."/>
            <person name="Overkamp K.M."/>
            <person name="Park H.-S."/>
            <person name="Perrone G."/>
            <person name="Piumi F."/>
            <person name="Punt P.J."/>
            <person name="Ram A.F."/>
            <person name="Ramon A."/>
            <person name="Rauscher S."/>
            <person name="Record E."/>
            <person name="Riano-Pachon D.M."/>
            <person name="Robert V."/>
            <person name="Roehrig J."/>
            <person name="Ruller R."/>
            <person name="Salamov A."/>
            <person name="Salih N.S."/>
            <person name="Samson R.A."/>
            <person name="Sandor E."/>
            <person name="Sanguinetti M."/>
            <person name="Schuetze T."/>
            <person name="Sepcic K."/>
            <person name="Shelest E."/>
            <person name="Sherlock G."/>
            <person name="Sophianopoulou V."/>
            <person name="Squina F.M."/>
            <person name="Sun H."/>
            <person name="Susca A."/>
            <person name="Todd R.B."/>
            <person name="Tsang A."/>
            <person name="Unkles S.E."/>
            <person name="van de Wiele N."/>
            <person name="van Rossen-Uffink D."/>
            <person name="Oliveira J.V."/>
            <person name="Vesth T.C."/>
            <person name="Visser J."/>
            <person name="Yu J.-H."/>
            <person name="Zhou M."/>
            <person name="Andersen M.R."/>
            <person name="Archer D.B."/>
            <person name="Baker S.E."/>
            <person name="Benoit I."/>
            <person name="Brakhage A.A."/>
            <person name="Braus G.H."/>
            <person name="Fischer R."/>
            <person name="Frisvad J.C."/>
            <person name="Goldman G.H."/>
            <person name="Houbraken J."/>
            <person name="Oakley B."/>
            <person name="Pocsi I."/>
            <person name="Scazzocchio C."/>
            <person name="Seiboth B."/>
            <person name="vanKuyk P.A."/>
            <person name="Wortman J."/>
            <person name="Dyer P.S."/>
            <person name="Grigoriev I.V."/>
        </authorList>
    </citation>
    <scope>NUCLEOTIDE SEQUENCE [LARGE SCALE GENOMIC DNA]</scope>
    <source>
        <strain evidence="3">CBS 106.47</strain>
    </source>
</reference>
<keyword evidence="1" id="KW-0472">Membrane</keyword>
<feature type="transmembrane region" description="Helical" evidence="1">
    <location>
        <begin position="96"/>
        <end position="121"/>
    </location>
</feature>
<dbReference type="Proteomes" id="UP000184063">
    <property type="component" value="Unassembled WGS sequence"/>
</dbReference>
<dbReference type="AlphaFoldDB" id="A0A1M3TNR2"/>
<keyword evidence="1" id="KW-0812">Transmembrane</keyword>
<gene>
    <name evidence="2" type="ORF">ASPFODRAFT_545623</name>
</gene>
<dbReference type="EMBL" id="KV878239">
    <property type="protein sequence ID" value="OJZ88488.1"/>
    <property type="molecule type" value="Genomic_DNA"/>
</dbReference>
<keyword evidence="1" id="KW-1133">Transmembrane helix</keyword>
<protein>
    <submittedName>
        <fullName evidence="2">Uncharacterized protein</fullName>
    </submittedName>
</protein>
<accession>A0A1M3TNR2</accession>
<dbReference type="VEuPathDB" id="FungiDB:ASPFODRAFT_545623"/>
<name>A0A1M3TNR2_ASPLC</name>
<evidence type="ECO:0000313" key="3">
    <source>
        <dbReference type="Proteomes" id="UP000184063"/>
    </source>
</evidence>
<sequence length="146" mass="16689">MRSFSPWRSHNNSLSLLRSSRFSFLPYYSAASQTSYISLARCSYFHTTHFLPALASTAWPVTLSATVRHLGWGGSFDVDTVLFGVHHSSGVSTAIFYIYFEFLFAAYFLHHPLFAVIVFIFHELPAGGYWQRTDTRQHLYLPVRVG</sequence>
<evidence type="ECO:0000313" key="2">
    <source>
        <dbReference type="EMBL" id="OJZ88488.1"/>
    </source>
</evidence>
<evidence type="ECO:0000256" key="1">
    <source>
        <dbReference type="SAM" id="Phobius"/>
    </source>
</evidence>
<organism evidence="2 3">
    <name type="scientific">Aspergillus luchuensis (strain CBS 106.47)</name>
    <dbReference type="NCBI Taxonomy" id="1137211"/>
    <lineage>
        <taxon>Eukaryota</taxon>
        <taxon>Fungi</taxon>
        <taxon>Dikarya</taxon>
        <taxon>Ascomycota</taxon>
        <taxon>Pezizomycotina</taxon>
        <taxon>Eurotiomycetes</taxon>
        <taxon>Eurotiomycetidae</taxon>
        <taxon>Eurotiales</taxon>
        <taxon>Aspergillaceae</taxon>
        <taxon>Aspergillus</taxon>
        <taxon>Aspergillus subgen. Circumdati</taxon>
    </lineage>
</organism>